<evidence type="ECO:0000313" key="2">
    <source>
        <dbReference type="Proteomes" id="UP001165064"/>
    </source>
</evidence>
<dbReference type="EMBL" id="BSXS01001409">
    <property type="protein sequence ID" value="GME76100.1"/>
    <property type="molecule type" value="Genomic_DNA"/>
</dbReference>
<keyword evidence="2" id="KW-1185">Reference proteome</keyword>
<dbReference type="Proteomes" id="UP001165064">
    <property type="component" value="Unassembled WGS sequence"/>
</dbReference>
<name>A0ACB5SXJ3_AMBMO</name>
<reference evidence="1" key="1">
    <citation type="submission" date="2023-04" db="EMBL/GenBank/DDBJ databases">
        <title>Ambrosiozyma monospora NBRC 10751.</title>
        <authorList>
            <person name="Ichikawa N."/>
            <person name="Sato H."/>
            <person name="Tonouchi N."/>
        </authorList>
    </citation>
    <scope>NUCLEOTIDE SEQUENCE</scope>
    <source>
        <strain evidence="1">NBRC 10751</strain>
    </source>
</reference>
<comment type="caution">
    <text evidence="1">The sequence shown here is derived from an EMBL/GenBank/DDBJ whole genome shotgun (WGS) entry which is preliminary data.</text>
</comment>
<protein>
    <submittedName>
        <fullName evidence="1">Unnamed protein product</fullName>
    </submittedName>
</protein>
<gene>
    <name evidence="1" type="ORF">Amon02_000244800</name>
</gene>
<sequence length="70" mass="7675">MILFELPKLILGKSPSNPSLKLDEAPPTWLNLGLEDFRLADSNNENSAEPVSLSMTCGLLCVYVVVIRNS</sequence>
<accession>A0ACB5SXJ3</accession>
<proteinExistence type="predicted"/>
<evidence type="ECO:0000313" key="1">
    <source>
        <dbReference type="EMBL" id="GME76100.1"/>
    </source>
</evidence>
<organism evidence="1 2">
    <name type="scientific">Ambrosiozyma monospora</name>
    <name type="common">Yeast</name>
    <name type="synonym">Endomycopsis monosporus</name>
    <dbReference type="NCBI Taxonomy" id="43982"/>
    <lineage>
        <taxon>Eukaryota</taxon>
        <taxon>Fungi</taxon>
        <taxon>Dikarya</taxon>
        <taxon>Ascomycota</taxon>
        <taxon>Saccharomycotina</taxon>
        <taxon>Pichiomycetes</taxon>
        <taxon>Pichiales</taxon>
        <taxon>Pichiaceae</taxon>
        <taxon>Ambrosiozyma</taxon>
    </lineage>
</organism>